<sequence length="156" mass="18168">MLKSCGNTSMAIPIGISLLLLLLICGIGCVWHWKHHNQTQFTLPRFLQRRSRKKHYTKTLFLGPHVSTSKNKTSIQTQGHESAVEETDIYDQYENMKTRPPEAKEETNKEIYENTRQTNIEEHIYGNETTSEYYNFQKPNTSEVSQDEDIYILPDS</sequence>
<dbReference type="GO" id="GO:0016020">
    <property type="term" value="C:membrane"/>
    <property type="evidence" value="ECO:0007669"/>
    <property type="project" value="InterPro"/>
</dbReference>
<feature type="region of interest" description="Disordered" evidence="1">
    <location>
        <begin position="67"/>
        <end position="109"/>
    </location>
</feature>
<evidence type="ECO:0000256" key="1">
    <source>
        <dbReference type="SAM" id="MobiDB-lite"/>
    </source>
</evidence>
<name>A0A7J8EYK5_ROUAE</name>
<evidence type="ECO:0000313" key="4">
    <source>
        <dbReference type="Proteomes" id="UP000593571"/>
    </source>
</evidence>
<reference evidence="3 4" key="1">
    <citation type="journal article" date="2020" name="Nature">
        <title>Six reference-quality genomes reveal evolution of bat adaptations.</title>
        <authorList>
            <person name="Jebb D."/>
            <person name="Huang Z."/>
            <person name="Pippel M."/>
            <person name="Hughes G.M."/>
            <person name="Lavrichenko K."/>
            <person name="Devanna P."/>
            <person name="Winkler S."/>
            <person name="Jermiin L.S."/>
            <person name="Skirmuntt E.C."/>
            <person name="Katzourakis A."/>
            <person name="Burkitt-Gray L."/>
            <person name="Ray D.A."/>
            <person name="Sullivan K.A.M."/>
            <person name="Roscito J.G."/>
            <person name="Kirilenko B.M."/>
            <person name="Davalos L.M."/>
            <person name="Corthals A.P."/>
            <person name="Power M.L."/>
            <person name="Jones G."/>
            <person name="Ransome R.D."/>
            <person name="Dechmann D.K.N."/>
            <person name="Locatelli A.G."/>
            <person name="Puechmaille S.J."/>
            <person name="Fedrigo O."/>
            <person name="Jarvis E.D."/>
            <person name="Hiller M."/>
            <person name="Vernes S.C."/>
            <person name="Myers E.W."/>
            <person name="Teeling E.C."/>
        </authorList>
    </citation>
    <scope>NUCLEOTIDE SEQUENCE [LARGE SCALE GENOMIC DNA]</scope>
    <source>
        <strain evidence="3">MRouAeg1</strain>
        <tissue evidence="3">Muscle</tissue>
    </source>
</reference>
<dbReference type="Proteomes" id="UP000593571">
    <property type="component" value="Unassembled WGS sequence"/>
</dbReference>
<feature type="transmembrane region" description="Helical" evidence="2">
    <location>
        <begin position="12"/>
        <end position="33"/>
    </location>
</feature>
<feature type="compositionally biased region" description="Basic and acidic residues" evidence="1">
    <location>
        <begin position="94"/>
        <end position="109"/>
    </location>
</feature>
<dbReference type="PANTHER" id="PTHR37350">
    <property type="entry name" value="PROTEIN GAPT"/>
    <property type="match status" value="1"/>
</dbReference>
<dbReference type="Pfam" id="PF11770">
    <property type="entry name" value="GAPT"/>
    <property type="match status" value="1"/>
</dbReference>
<feature type="compositionally biased region" description="Polar residues" evidence="1">
    <location>
        <begin position="67"/>
        <end position="80"/>
    </location>
</feature>
<accession>A0A7J8EYK5</accession>
<dbReference type="EMBL" id="JACASE010000008">
    <property type="protein sequence ID" value="KAF6440584.1"/>
    <property type="molecule type" value="Genomic_DNA"/>
</dbReference>
<dbReference type="GO" id="GO:0001782">
    <property type="term" value="P:B cell homeostasis"/>
    <property type="evidence" value="ECO:0007669"/>
    <property type="project" value="TreeGrafter"/>
</dbReference>
<dbReference type="AlphaFoldDB" id="A0A7J8EYK5"/>
<keyword evidence="2" id="KW-0472">Membrane</keyword>
<proteinExistence type="predicted"/>
<keyword evidence="2 3" id="KW-0812">Transmembrane</keyword>
<dbReference type="GO" id="GO:0002322">
    <property type="term" value="P:B cell proliferation involved in immune response"/>
    <property type="evidence" value="ECO:0007669"/>
    <property type="project" value="TreeGrafter"/>
</dbReference>
<protein>
    <submittedName>
        <fullName evidence="3">GRB2 binding adaptor protein, transmembrane</fullName>
    </submittedName>
</protein>
<dbReference type="InterPro" id="IPR021082">
    <property type="entry name" value="Protein_GAPT"/>
</dbReference>
<evidence type="ECO:0000313" key="3">
    <source>
        <dbReference type="EMBL" id="KAF6440584.1"/>
    </source>
</evidence>
<dbReference type="PANTHER" id="PTHR37350:SF1">
    <property type="entry name" value="PROTEIN GAPT"/>
    <property type="match status" value="1"/>
</dbReference>
<keyword evidence="4" id="KW-1185">Reference proteome</keyword>
<dbReference type="PRINTS" id="PR02077">
    <property type="entry name" value="PROTEINGAPT"/>
</dbReference>
<comment type="caution">
    <text evidence="3">The sequence shown here is derived from an EMBL/GenBank/DDBJ whole genome shotgun (WGS) entry which is preliminary data.</text>
</comment>
<gene>
    <name evidence="3" type="ORF">HJG63_005465</name>
</gene>
<keyword evidence="2" id="KW-1133">Transmembrane helix</keyword>
<evidence type="ECO:0000256" key="2">
    <source>
        <dbReference type="SAM" id="Phobius"/>
    </source>
</evidence>
<organism evidence="3 4">
    <name type="scientific">Rousettus aegyptiacus</name>
    <name type="common">Egyptian fruit bat</name>
    <name type="synonym">Pteropus aegyptiacus</name>
    <dbReference type="NCBI Taxonomy" id="9407"/>
    <lineage>
        <taxon>Eukaryota</taxon>
        <taxon>Metazoa</taxon>
        <taxon>Chordata</taxon>
        <taxon>Craniata</taxon>
        <taxon>Vertebrata</taxon>
        <taxon>Euteleostomi</taxon>
        <taxon>Mammalia</taxon>
        <taxon>Eutheria</taxon>
        <taxon>Laurasiatheria</taxon>
        <taxon>Chiroptera</taxon>
        <taxon>Yinpterochiroptera</taxon>
        <taxon>Pteropodoidea</taxon>
        <taxon>Pteropodidae</taxon>
        <taxon>Rousettinae</taxon>
        <taxon>Rousettus</taxon>
    </lineage>
</organism>